<evidence type="ECO:0000313" key="13">
    <source>
        <dbReference type="Proteomes" id="UP000231162"/>
    </source>
</evidence>
<accession>A0A2M6R9L3</accession>
<dbReference type="PRINTS" id="PR01040">
    <property type="entry name" value="TRNASYNTHTYR"/>
</dbReference>
<keyword evidence="3 10" id="KW-0547">Nucleotide-binding</keyword>
<dbReference type="InterPro" id="IPR014729">
    <property type="entry name" value="Rossmann-like_a/b/a_fold"/>
</dbReference>
<dbReference type="InterPro" id="IPR024088">
    <property type="entry name" value="Tyr-tRNA-ligase_bac-type"/>
</dbReference>
<dbReference type="EMBL" id="PEZX01000013">
    <property type="protein sequence ID" value="PIS07177.1"/>
    <property type="molecule type" value="Genomic_DNA"/>
</dbReference>
<evidence type="ECO:0000256" key="2">
    <source>
        <dbReference type="ARBA" id="ARBA00022598"/>
    </source>
</evidence>
<dbReference type="InterPro" id="IPR002305">
    <property type="entry name" value="aa-tRNA-synth_Ic"/>
</dbReference>
<dbReference type="EC" id="6.1.1.1" evidence="1 8"/>
<dbReference type="SUPFAM" id="SSF52374">
    <property type="entry name" value="Nucleotidylyl transferase"/>
    <property type="match status" value="1"/>
</dbReference>
<dbReference type="SUPFAM" id="SSF55174">
    <property type="entry name" value="Alpha-L RNA-binding motif"/>
    <property type="match status" value="1"/>
</dbReference>
<keyword evidence="2 10" id="KW-0436">Ligase</keyword>
<evidence type="ECO:0000256" key="7">
    <source>
        <dbReference type="ARBA" id="ARBA00048248"/>
    </source>
</evidence>
<reference evidence="13" key="1">
    <citation type="submission" date="2017-09" db="EMBL/GenBank/DDBJ databases">
        <title>Depth-based differentiation of microbial function through sediment-hosted aquifers and enrichment of novel symbionts in the deep terrestrial subsurface.</title>
        <authorList>
            <person name="Probst A.J."/>
            <person name="Ladd B."/>
            <person name="Jarett J.K."/>
            <person name="Geller-Mcgrath D.E."/>
            <person name="Sieber C.M.K."/>
            <person name="Emerson J.B."/>
            <person name="Anantharaman K."/>
            <person name="Thomas B.C."/>
            <person name="Malmstrom R."/>
            <person name="Stieglmeier M."/>
            <person name="Klingl A."/>
            <person name="Woyke T."/>
            <person name="Ryan C.M."/>
            <person name="Banfield J.F."/>
        </authorList>
    </citation>
    <scope>NUCLEOTIDE SEQUENCE [LARGE SCALE GENOMIC DNA]</scope>
</reference>
<dbReference type="InterPro" id="IPR036986">
    <property type="entry name" value="S4_RNA-bd_sf"/>
</dbReference>
<dbReference type="GO" id="GO:0005829">
    <property type="term" value="C:cytosol"/>
    <property type="evidence" value="ECO:0007669"/>
    <property type="project" value="TreeGrafter"/>
</dbReference>
<keyword evidence="5 10" id="KW-0648">Protein biosynthesis</keyword>
<keyword evidence="4 10" id="KW-0067">ATP-binding</keyword>
<evidence type="ECO:0000256" key="4">
    <source>
        <dbReference type="ARBA" id="ARBA00022840"/>
    </source>
</evidence>
<evidence type="ECO:0000313" key="12">
    <source>
        <dbReference type="EMBL" id="PIS07177.1"/>
    </source>
</evidence>
<evidence type="ECO:0000256" key="5">
    <source>
        <dbReference type="ARBA" id="ARBA00022917"/>
    </source>
</evidence>
<evidence type="ECO:0000256" key="10">
    <source>
        <dbReference type="RuleBase" id="RU363036"/>
    </source>
</evidence>
<dbReference type="NCBIfam" id="TIGR00234">
    <property type="entry name" value="tyrS"/>
    <property type="match status" value="1"/>
</dbReference>
<dbReference type="Pfam" id="PF01479">
    <property type="entry name" value="S4"/>
    <property type="match status" value="1"/>
</dbReference>
<dbReference type="Gene3D" id="3.10.290.10">
    <property type="entry name" value="RNA-binding S4 domain"/>
    <property type="match status" value="1"/>
</dbReference>
<evidence type="ECO:0000259" key="11">
    <source>
        <dbReference type="Pfam" id="PF01479"/>
    </source>
</evidence>
<dbReference type="Pfam" id="PF00579">
    <property type="entry name" value="tRNA-synt_1b"/>
    <property type="match status" value="1"/>
</dbReference>
<sequence length="388" mass="43360">MQQSLDELLSRGTSQCTDKKHLLARLHSGEKLRIKFGTDPTSPNLHLGRAVPLLKLRDFQEMGHTIVFIIGDFTATVGDTSDKDAERPMLTPEQVETNKKTYLEQASKIIDIDKAEIYHNTKWLGGLTYREIGEQADIFSVADFIARSNIKDRLAAGKRVSLREMLYPLMQGYDSVMVKADVEIGGNDQWFNLLAGRSMQEKYHQPPQDIMTMDLIMGTDGRKMSSSWGNTINLTDSPVDMFGKIMRLVDTEIIPYFIHCTRIPLADIATYERDLKHDANPKDVKMKLAHEITKIYWGDSGADTGRDHFVNVIQNKEKPHEIGESAVSGKTIVQALILAGLAPSASDARRVIAQGGVKVDDTVVSDDSTIVTKGSVIQKGKREFRRVV</sequence>
<dbReference type="PANTHER" id="PTHR11766:SF1">
    <property type="entry name" value="TYROSINE--TRNA LIGASE"/>
    <property type="match status" value="1"/>
</dbReference>
<feature type="domain" description="RNA-binding S4" evidence="11">
    <location>
        <begin position="339"/>
        <end position="377"/>
    </location>
</feature>
<dbReference type="GO" id="GO:0006437">
    <property type="term" value="P:tyrosyl-tRNA aminoacylation"/>
    <property type="evidence" value="ECO:0007669"/>
    <property type="project" value="UniProtKB-UniRule"/>
</dbReference>
<dbReference type="CDD" id="cd00165">
    <property type="entry name" value="S4"/>
    <property type="match status" value="1"/>
</dbReference>
<keyword evidence="9" id="KW-0694">RNA-binding</keyword>
<dbReference type="InterPro" id="IPR002942">
    <property type="entry name" value="S4_RNA-bd"/>
</dbReference>
<comment type="caution">
    <text evidence="12">The sequence shown here is derived from an EMBL/GenBank/DDBJ whole genome shotgun (WGS) entry which is preliminary data.</text>
</comment>
<dbReference type="GO" id="GO:0003723">
    <property type="term" value="F:RNA binding"/>
    <property type="evidence" value="ECO:0007669"/>
    <property type="project" value="UniProtKB-KW"/>
</dbReference>
<dbReference type="CDD" id="cd00805">
    <property type="entry name" value="TyrRS_core"/>
    <property type="match status" value="1"/>
</dbReference>
<evidence type="ECO:0000256" key="6">
    <source>
        <dbReference type="ARBA" id="ARBA00023146"/>
    </source>
</evidence>
<dbReference type="PANTHER" id="PTHR11766">
    <property type="entry name" value="TYROSYL-TRNA SYNTHETASE"/>
    <property type="match status" value="1"/>
</dbReference>
<comment type="similarity">
    <text evidence="10">Belongs to the class-I aminoacyl-tRNA synthetase family.</text>
</comment>
<gene>
    <name evidence="12" type="ORF">COT79_00745</name>
</gene>
<name>A0A2M6R9L3_9BACT</name>
<dbReference type="AlphaFoldDB" id="A0A2M6R9L3"/>
<dbReference type="InterPro" id="IPR002307">
    <property type="entry name" value="Tyr-tRNA-ligase"/>
</dbReference>
<evidence type="ECO:0000256" key="3">
    <source>
        <dbReference type="ARBA" id="ARBA00022741"/>
    </source>
</evidence>
<evidence type="ECO:0000256" key="8">
    <source>
        <dbReference type="NCBIfam" id="TIGR00234"/>
    </source>
</evidence>
<dbReference type="GO" id="GO:0005524">
    <property type="term" value="F:ATP binding"/>
    <property type="evidence" value="ECO:0007669"/>
    <property type="project" value="UniProtKB-KW"/>
</dbReference>
<dbReference type="Gene3D" id="3.40.50.620">
    <property type="entry name" value="HUPs"/>
    <property type="match status" value="1"/>
</dbReference>
<comment type="catalytic activity">
    <reaction evidence="7">
        <text>tRNA(Tyr) + L-tyrosine + ATP = L-tyrosyl-tRNA(Tyr) + AMP + diphosphate + H(+)</text>
        <dbReference type="Rhea" id="RHEA:10220"/>
        <dbReference type="Rhea" id="RHEA-COMP:9706"/>
        <dbReference type="Rhea" id="RHEA-COMP:9707"/>
        <dbReference type="ChEBI" id="CHEBI:15378"/>
        <dbReference type="ChEBI" id="CHEBI:30616"/>
        <dbReference type="ChEBI" id="CHEBI:33019"/>
        <dbReference type="ChEBI" id="CHEBI:58315"/>
        <dbReference type="ChEBI" id="CHEBI:78442"/>
        <dbReference type="ChEBI" id="CHEBI:78536"/>
        <dbReference type="ChEBI" id="CHEBI:456215"/>
        <dbReference type="EC" id="6.1.1.1"/>
    </reaction>
</comment>
<dbReference type="Proteomes" id="UP000231162">
    <property type="component" value="Unassembled WGS sequence"/>
</dbReference>
<evidence type="ECO:0000256" key="9">
    <source>
        <dbReference type="PROSITE-ProRule" id="PRU00182"/>
    </source>
</evidence>
<keyword evidence="6 10" id="KW-0030">Aminoacyl-tRNA synthetase</keyword>
<dbReference type="GO" id="GO:0004831">
    <property type="term" value="F:tyrosine-tRNA ligase activity"/>
    <property type="evidence" value="ECO:0007669"/>
    <property type="project" value="UniProtKB-UniRule"/>
</dbReference>
<dbReference type="PROSITE" id="PS50889">
    <property type="entry name" value="S4"/>
    <property type="match status" value="1"/>
</dbReference>
<protein>
    <recommendedName>
        <fullName evidence="1 8">Tyrosine--tRNA ligase</fullName>
        <ecNumber evidence="1 8">6.1.1.1</ecNumber>
    </recommendedName>
</protein>
<proteinExistence type="inferred from homology"/>
<organism evidence="12 13">
    <name type="scientific">Candidatus Berkelbacteria bacterium CG10_big_fil_rev_8_21_14_0_10_43_14</name>
    <dbReference type="NCBI Taxonomy" id="1974515"/>
    <lineage>
        <taxon>Bacteria</taxon>
        <taxon>Candidatus Berkelbacteria</taxon>
    </lineage>
</organism>
<evidence type="ECO:0000256" key="1">
    <source>
        <dbReference type="ARBA" id="ARBA00013160"/>
    </source>
</evidence>
<dbReference type="Gene3D" id="1.10.240.10">
    <property type="entry name" value="Tyrosyl-Transfer RNA Synthetase"/>
    <property type="match status" value="1"/>
</dbReference>